<keyword evidence="15" id="KW-1185">Reference proteome</keyword>
<evidence type="ECO:0000256" key="3">
    <source>
        <dbReference type="ARBA" id="ARBA00009471"/>
    </source>
</evidence>
<evidence type="ECO:0000256" key="8">
    <source>
        <dbReference type="ARBA" id="ARBA00022776"/>
    </source>
</evidence>
<accession>F0Z8C9</accession>
<dbReference type="FunCoup" id="F0Z8C9">
    <property type="interactions" value="298"/>
</dbReference>
<dbReference type="InterPro" id="IPR022816">
    <property type="entry name" value="Condensin_barren_su2"/>
</dbReference>
<dbReference type="GO" id="GO:0007076">
    <property type="term" value="P:mitotic chromosome condensation"/>
    <property type="evidence" value="ECO:0000318"/>
    <property type="project" value="GO_Central"/>
</dbReference>
<evidence type="ECO:0000256" key="4">
    <source>
        <dbReference type="ARBA" id="ARBA00016065"/>
    </source>
</evidence>
<protein>
    <recommendedName>
        <fullName evidence="4 11">Condensin complex subunit 2</fullName>
    </recommendedName>
</protein>
<sequence length="872" mass="98663">MLSSIKKRFSVFSSASNNSSHGISTNNNDHNNTDNNIDNNNNIAKIASLQNNTKENIINSKEKPSDSYKRKKDDDDIINNNNNNNNQYGSDDEDDEDISGRKVTFKEPPSKKQHSSDNNEVLSKFKKRKSILLPSSTFGAIPNPTTSTGVQINSTTIRNQLDHQKISDLYQSTIKMSTENKITQKNSWDIPLIDHIKDVVETQKQLDSDTTNFQAASCVLDASIKIYSCRVDSVHVNTIKVLGGLSRAGGKEFRDDDNDKVGEGNDKGSDKEEKVKKKRKKSGVNTLEDNLDNITVKKFELKCTVDPLFSKTTAAFDEGGAKGLLLNNLSIYGDCKLVFDSNDAIHDIGDDNQVPQQEKKSKENIQIQLGQWKHLFAPEAFRDLEICPTYYGFSEWSTNAQMVPNISNKKIDELNELNNEINNNNNNFVNNNDNKQPQEELNINNFGAAAADDDYYDYEGGGGPEWDDNDYEDHNIPGLQLNEEQENKKNNSNNNFNNDDISLFERNDQDWDNNNLFDNDKNNEEDKNWTGPEHWKFKKVTRKTKEAEKEKQDAAEPKKRKTRRKPTSSISFDFNSPLTDAWKFETANTSSSATTLRRAAASQNNNLLPPDIHFSINKLARLFTKPQFYVPTLRERYSFSKRNKRDIDSSMSSQTLARNGGETNNENGGEDDIESSNPFNIGNDDYDYDGGGGGPEWDDDDLPNNNQLDLNNNNNMDNSILDQINNNNDNNNNNLDNINNNEKTTFIGLNNGVLVSEPRKVNRIDINYAKVSKKIDVKQLKTSVWNLIEKKEENEDTSESETIQEDGDDSFGSLIENLHIEQNQLRAQNKPTAGEVSIPLAFICVLHLANEKNLSLDQEDINNFFISNKNQK</sequence>
<dbReference type="OrthoDB" id="21155at2759"/>
<keyword evidence="9 11" id="KW-0226">DNA condensation</keyword>
<evidence type="ECO:0000256" key="6">
    <source>
        <dbReference type="ARBA" id="ARBA00022490"/>
    </source>
</evidence>
<keyword evidence="5" id="KW-0158">Chromosome</keyword>
<feature type="compositionally biased region" description="Basic and acidic residues" evidence="13">
    <location>
        <begin position="98"/>
        <end position="117"/>
    </location>
</feature>
<evidence type="ECO:0000256" key="9">
    <source>
        <dbReference type="ARBA" id="ARBA00023067"/>
    </source>
</evidence>
<evidence type="ECO:0000256" key="11">
    <source>
        <dbReference type="PIRNR" id="PIRNR017126"/>
    </source>
</evidence>
<keyword evidence="7 11" id="KW-0132">Cell division</keyword>
<evidence type="ECO:0000256" key="5">
    <source>
        <dbReference type="ARBA" id="ARBA00022454"/>
    </source>
</evidence>
<comment type="subcellular location">
    <subcellularLocation>
        <location evidence="1">Chromosome</location>
    </subcellularLocation>
    <subcellularLocation>
        <location evidence="2">Cytoplasm</location>
    </subcellularLocation>
</comment>
<comment type="function">
    <text evidence="11">Regulatory subunit of the condensin complex, a complex required for conversion of interphase chromatin into mitotic-like condense chromosomes.</text>
</comment>
<feature type="region of interest" description="Disordered" evidence="13">
    <location>
        <begin position="482"/>
        <end position="501"/>
    </location>
</feature>
<dbReference type="PIRSF" id="PIRSF017126">
    <property type="entry name" value="Condensin_H"/>
    <property type="match status" value="1"/>
</dbReference>
<feature type="compositionally biased region" description="Basic and acidic residues" evidence="13">
    <location>
        <begin position="251"/>
        <end position="275"/>
    </location>
</feature>
<feature type="region of interest" description="Disordered" evidence="13">
    <location>
        <begin position="54"/>
        <end position="120"/>
    </location>
</feature>
<dbReference type="VEuPathDB" id="AmoebaDB:DICPUDRAFT_96447"/>
<feature type="region of interest" description="Disordered" evidence="13">
    <location>
        <begin position="511"/>
        <end position="572"/>
    </location>
</feature>
<evidence type="ECO:0000313" key="14">
    <source>
        <dbReference type="EMBL" id="EGC39817.1"/>
    </source>
</evidence>
<dbReference type="eggNOG" id="KOG2328">
    <property type="taxonomic scope" value="Eukaryota"/>
</dbReference>
<dbReference type="KEGG" id="dpp:DICPUDRAFT_96447"/>
<evidence type="ECO:0000256" key="2">
    <source>
        <dbReference type="ARBA" id="ARBA00004496"/>
    </source>
</evidence>
<comment type="similarity">
    <text evidence="3 11">Belongs to the CND2 (condensin subunit 2) family.</text>
</comment>
<dbReference type="InParanoid" id="F0Z8C9"/>
<feature type="compositionally biased region" description="Basic and acidic residues" evidence="13">
    <location>
        <begin position="518"/>
        <end position="528"/>
    </location>
</feature>
<dbReference type="EMBL" id="GL870951">
    <property type="protein sequence ID" value="EGC39817.1"/>
    <property type="molecule type" value="Genomic_DNA"/>
</dbReference>
<keyword evidence="8 11" id="KW-0498">Mitosis</keyword>
<evidence type="ECO:0000256" key="10">
    <source>
        <dbReference type="ARBA" id="ARBA00023306"/>
    </source>
</evidence>
<dbReference type="GO" id="GO:0000796">
    <property type="term" value="C:condensin complex"/>
    <property type="evidence" value="ECO:0000318"/>
    <property type="project" value="GO_Central"/>
</dbReference>
<dbReference type="Pfam" id="PF05786">
    <property type="entry name" value="Cnd2"/>
    <property type="match status" value="1"/>
</dbReference>
<dbReference type="GO" id="GO:0005737">
    <property type="term" value="C:cytoplasm"/>
    <property type="evidence" value="ECO:0007669"/>
    <property type="project" value="UniProtKB-SubCell"/>
</dbReference>
<keyword evidence="6" id="KW-0963">Cytoplasm</keyword>
<evidence type="ECO:0000256" key="1">
    <source>
        <dbReference type="ARBA" id="ARBA00004286"/>
    </source>
</evidence>
<evidence type="ECO:0000256" key="13">
    <source>
        <dbReference type="SAM" id="MobiDB-lite"/>
    </source>
</evidence>
<dbReference type="GO" id="GO:0003682">
    <property type="term" value="F:chromatin binding"/>
    <property type="evidence" value="ECO:0000318"/>
    <property type="project" value="GO_Central"/>
</dbReference>
<keyword evidence="12" id="KW-0175">Coiled coil</keyword>
<dbReference type="STRING" id="5786.F0Z8C9"/>
<feature type="region of interest" description="Disordered" evidence="13">
    <location>
        <begin position="251"/>
        <end position="278"/>
    </location>
</feature>
<feature type="region of interest" description="Disordered" evidence="13">
    <location>
        <begin position="456"/>
        <end position="476"/>
    </location>
</feature>
<evidence type="ECO:0000256" key="7">
    <source>
        <dbReference type="ARBA" id="ARBA00022618"/>
    </source>
</evidence>
<reference evidence="15" key="1">
    <citation type="journal article" date="2011" name="Genome Biol.">
        <title>Comparative genomics of the social amoebae Dictyostelium discoideum and Dictyostelium purpureum.</title>
        <authorList>
            <consortium name="US DOE Joint Genome Institute (JGI-PGF)"/>
            <person name="Sucgang R."/>
            <person name="Kuo A."/>
            <person name="Tian X."/>
            <person name="Salerno W."/>
            <person name="Parikh A."/>
            <person name="Feasley C.L."/>
            <person name="Dalin E."/>
            <person name="Tu H."/>
            <person name="Huang E."/>
            <person name="Barry K."/>
            <person name="Lindquist E."/>
            <person name="Shapiro H."/>
            <person name="Bruce D."/>
            <person name="Schmutz J."/>
            <person name="Salamov A."/>
            <person name="Fey P."/>
            <person name="Gaudet P."/>
            <person name="Anjard C."/>
            <person name="Babu M.M."/>
            <person name="Basu S."/>
            <person name="Bushmanova Y."/>
            <person name="van der Wel H."/>
            <person name="Katoh-Kurasawa M."/>
            <person name="Dinh C."/>
            <person name="Coutinho P.M."/>
            <person name="Saito T."/>
            <person name="Elias M."/>
            <person name="Schaap P."/>
            <person name="Kay R.R."/>
            <person name="Henrissat B."/>
            <person name="Eichinger L."/>
            <person name="Rivero F."/>
            <person name="Putnam N.H."/>
            <person name="West C.M."/>
            <person name="Loomis W.F."/>
            <person name="Chisholm R.L."/>
            <person name="Shaulsky G."/>
            <person name="Strassmann J.E."/>
            <person name="Queller D.C."/>
            <person name="Kuspa A."/>
            <person name="Grigoriev I.V."/>
        </authorList>
    </citation>
    <scope>NUCLEOTIDE SEQUENCE [LARGE SCALE GENOMIC DNA]</scope>
    <source>
        <strain evidence="15">QSDP1</strain>
    </source>
</reference>
<proteinExistence type="inferred from homology"/>
<feature type="region of interest" description="Disordered" evidence="13">
    <location>
        <begin position="641"/>
        <end position="711"/>
    </location>
</feature>
<dbReference type="OMA" id="FRKTCAD"/>
<dbReference type="GO" id="GO:0051301">
    <property type="term" value="P:cell division"/>
    <property type="evidence" value="ECO:0007669"/>
    <property type="project" value="UniProtKB-KW"/>
</dbReference>
<feature type="compositionally biased region" description="Basic and acidic residues" evidence="13">
    <location>
        <begin position="543"/>
        <end position="557"/>
    </location>
</feature>
<evidence type="ECO:0000256" key="12">
    <source>
        <dbReference type="SAM" id="Coils"/>
    </source>
</evidence>
<feature type="compositionally biased region" description="Low complexity" evidence="13">
    <location>
        <begin position="490"/>
        <end position="501"/>
    </location>
</feature>
<feature type="compositionally biased region" description="Basic and acidic residues" evidence="13">
    <location>
        <begin position="60"/>
        <end position="74"/>
    </location>
</feature>
<keyword evidence="10 11" id="KW-0131">Cell cycle</keyword>
<dbReference type="AlphaFoldDB" id="F0Z8C9"/>
<name>F0Z8C9_DICPU</name>
<feature type="region of interest" description="Disordered" evidence="13">
    <location>
        <begin position="14"/>
        <end position="40"/>
    </location>
</feature>
<organism evidence="14 15">
    <name type="scientific">Dictyostelium purpureum</name>
    <name type="common">Slime mold</name>
    <dbReference type="NCBI Taxonomy" id="5786"/>
    <lineage>
        <taxon>Eukaryota</taxon>
        <taxon>Amoebozoa</taxon>
        <taxon>Evosea</taxon>
        <taxon>Eumycetozoa</taxon>
        <taxon>Dictyostelia</taxon>
        <taxon>Dictyosteliales</taxon>
        <taxon>Dictyosteliaceae</taxon>
        <taxon>Dictyostelium</taxon>
    </lineage>
</organism>
<dbReference type="RefSeq" id="XP_003283684.1">
    <property type="nucleotide sequence ID" value="XM_003283636.1"/>
</dbReference>
<evidence type="ECO:0000313" key="15">
    <source>
        <dbReference type="Proteomes" id="UP000001064"/>
    </source>
</evidence>
<dbReference type="GeneID" id="10509589"/>
<dbReference type="PANTHER" id="PTHR13108">
    <property type="entry name" value="CONDENSIN COMPLEX SUBUNIT 2"/>
    <property type="match status" value="1"/>
</dbReference>
<dbReference type="PANTHER" id="PTHR13108:SF9">
    <property type="entry name" value="CONDENSIN COMPLEX SUBUNIT 2"/>
    <property type="match status" value="1"/>
</dbReference>
<dbReference type="Proteomes" id="UP000001064">
    <property type="component" value="Unassembled WGS sequence"/>
</dbReference>
<gene>
    <name evidence="14" type="ORF">DICPUDRAFT_96447</name>
</gene>
<feature type="coiled-coil region" evidence="12">
    <location>
        <begin position="407"/>
        <end position="434"/>
    </location>
</feature>